<feature type="compositionally biased region" description="Basic and acidic residues" evidence="1">
    <location>
        <begin position="51"/>
        <end position="71"/>
    </location>
</feature>
<accession>A0AAV5DI94</accession>
<dbReference type="PANTHER" id="PTHR23270:SF10">
    <property type="entry name" value="PROTEIN RRP5 HOMOLOG"/>
    <property type="match status" value="1"/>
</dbReference>
<organism evidence="2 3">
    <name type="scientific">Eleusine coracana subsp. coracana</name>
    <dbReference type="NCBI Taxonomy" id="191504"/>
    <lineage>
        <taxon>Eukaryota</taxon>
        <taxon>Viridiplantae</taxon>
        <taxon>Streptophyta</taxon>
        <taxon>Embryophyta</taxon>
        <taxon>Tracheophyta</taxon>
        <taxon>Spermatophyta</taxon>
        <taxon>Magnoliopsida</taxon>
        <taxon>Liliopsida</taxon>
        <taxon>Poales</taxon>
        <taxon>Poaceae</taxon>
        <taxon>PACMAD clade</taxon>
        <taxon>Chloridoideae</taxon>
        <taxon>Cynodonteae</taxon>
        <taxon>Eleusininae</taxon>
        <taxon>Eleusine</taxon>
    </lineage>
</organism>
<sequence>MKKGKPDLRPNRKQFKKHRNEAAAEQQRASAALLLAAVDDADFPRGGRSLLSRDKVADARAEADFDNEGKKGKGKRKRKGGESSVFDADDDLGTRFGGATTGKLPPYSITWNSCHKAGELKAKILKIDEERHIVSLRMKKFYFDSDMIDGINDGDGHNIAPMDMRHTPQIVGFHNSGVLHKSESRPSVLPLQVSLDDSEGSDLCF</sequence>
<dbReference type="AlphaFoldDB" id="A0AAV5DI94"/>
<dbReference type="GO" id="GO:0003723">
    <property type="term" value="F:RNA binding"/>
    <property type="evidence" value="ECO:0007669"/>
    <property type="project" value="TreeGrafter"/>
</dbReference>
<gene>
    <name evidence="2" type="primary">ga27997</name>
    <name evidence="2" type="ORF">PR202_ga27997</name>
</gene>
<feature type="compositionally biased region" description="Basic and acidic residues" evidence="1">
    <location>
        <begin position="1"/>
        <end position="10"/>
    </location>
</feature>
<dbReference type="PANTHER" id="PTHR23270">
    <property type="entry name" value="PROGRAMMED CELL DEATH PROTEIN 11 PRE-RRNA PROCESSING PROTEIN RRP5"/>
    <property type="match status" value="1"/>
</dbReference>
<keyword evidence="3" id="KW-1185">Reference proteome</keyword>
<feature type="region of interest" description="Disordered" evidence="1">
    <location>
        <begin position="1"/>
        <end position="28"/>
    </location>
</feature>
<name>A0AAV5DI94_ELECO</name>
<dbReference type="InterPro" id="IPR045209">
    <property type="entry name" value="Rrp5"/>
</dbReference>
<feature type="region of interest" description="Disordered" evidence="1">
    <location>
        <begin position="43"/>
        <end position="91"/>
    </location>
</feature>
<dbReference type="EMBL" id="BQKI01000017">
    <property type="protein sequence ID" value="GJN09941.1"/>
    <property type="molecule type" value="Genomic_DNA"/>
</dbReference>
<proteinExistence type="predicted"/>
<dbReference type="GO" id="GO:0032040">
    <property type="term" value="C:small-subunit processome"/>
    <property type="evidence" value="ECO:0007669"/>
    <property type="project" value="TreeGrafter"/>
</dbReference>
<evidence type="ECO:0000313" key="3">
    <source>
        <dbReference type="Proteomes" id="UP001054889"/>
    </source>
</evidence>
<dbReference type="Proteomes" id="UP001054889">
    <property type="component" value="Unassembled WGS sequence"/>
</dbReference>
<comment type="caution">
    <text evidence="2">The sequence shown here is derived from an EMBL/GenBank/DDBJ whole genome shotgun (WGS) entry which is preliminary data.</text>
</comment>
<evidence type="ECO:0000313" key="2">
    <source>
        <dbReference type="EMBL" id="GJN09941.1"/>
    </source>
</evidence>
<evidence type="ECO:0000256" key="1">
    <source>
        <dbReference type="SAM" id="MobiDB-lite"/>
    </source>
</evidence>
<dbReference type="GO" id="GO:0006364">
    <property type="term" value="P:rRNA processing"/>
    <property type="evidence" value="ECO:0007669"/>
    <property type="project" value="InterPro"/>
</dbReference>
<reference evidence="2" key="1">
    <citation type="journal article" date="2018" name="DNA Res.">
        <title>Multiple hybrid de novo genome assembly of finger millet, an orphan allotetraploid crop.</title>
        <authorList>
            <person name="Hatakeyama M."/>
            <person name="Aluri S."/>
            <person name="Balachadran M.T."/>
            <person name="Sivarajan S.R."/>
            <person name="Patrignani A."/>
            <person name="Gruter S."/>
            <person name="Poveda L."/>
            <person name="Shimizu-Inatsugi R."/>
            <person name="Baeten J."/>
            <person name="Francoijs K.J."/>
            <person name="Nataraja K.N."/>
            <person name="Reddy Y.A.N."/>
            <person name="Phadnis S."/>
            <person name="Ravikumar R.L."/>
            <person name="Schlapbach R."/>
            <person name="Sreeman S.M."/>
            <person name="Shimizu K.K."/>
        </authorList>
    </citation>
    <scope>NUCLEOTIDE SEQUENCE</scope>
</reference>
<reference evidence="2" key="2">
    <citation type="submission" date="2021-12" db="EMBL/GenBank/DDBJ databases">
        <title>Resequencing data analysis of finger millet.</title>
        <authorList>
            <person name="Hatakeyama M."/>
            <person name="Aluri S."/>
            <person name="Balachadran M.T."/>
            <person name="Sivarajan S.R."/>
            <person name="Poveda L."/>
            <person name="Shimizu-Inatsugi R."/>
            <person name="Schlapbach R."/>
            <person name="Sreeman S.M."/>
            <person name="Shimizu K.K."/>
        </authorList>
    </citation>
    <scope>NUCLEOTIDE SEQUENCE</scope>
</reference>
<protein>
    <submittedName>
        <fullName evidence="2">Uncharacterized protein</fullName>
    </submittedName>
</protein>